<dbReference type="EMBL" id="UGTW01000001">
    <property type="protein sequence ID" value="SUC15215.1"/>
    <property type="molecule type" value="Genomic_DNA"/>
</dbReference>
<sequence length="205" mass="23875">MYINNVVRSTFSAIQNIENKGDNFKISLNSVILVCYNTIVSFIKPILNKNINYLGLNKNISNIENKIHRRKSKIILLKNNNELNRIEVNDFVDEHLSEAKRKVKSDKIKESVISNIISSLEEISTLDKEIIINFNNELHFHSKWILFSGNTISLKEIKNEFLESIIDTILNSDYRIKSKFGNIDSYKYFLRDDINNAVESILYKN</sequence>
<dbReference type="AlphaFoldDB" id="A0A379F6I1"/>
<name>A0A379F6I1_PROVU</name>
<evidence type="ECO:0000313" key="2">
    <source>
        <dbReference type="Proteomes" id="UP000254331"/>
    </source>
</evidence>
<gene>
    <name evidence="1" type="ORF">NCTC10376_01054</name>
</gene>
<dbReference type="RefSeq" id="WP_036932840.1">
    <property type="nucleotide sequence ID" value="NZ_CP033736.1"/>
</dbReference>
<dbReference type="OrthoDB" id="6466438at2"/>
<dbReference type="Proteomes" id="UP000254331">
    <property type="component" value="Unassembled WGS sequence"/>
</dbReference>
<proteinExistence type="predicted"/>
<organism evidence="1 2">
    <name type="scientific">Proteus vulgaris</name>
    <dbReference type="NCBI Taxonomy" id="585"/>
    <lineage>
        <taxon>Bacteria</taxon>
        <taxon>Pseudomonadati</taxon>
        <taxon>Pseudomonadota</taxon>
        <taxon>Gammaproteobacteria</taxon>
        <taxon>Enterobacterales</taxon>
        <taxon>Morganellaceae</taxon>
        <taxon>Proteus</taxon>
    </lineage>
</organism>
<evidence type="ECO:0000313" key="1">
    <source>
        <dbReference type="EMBL" id="SUC15215.1"/>
    </source>
</evidence>
<accession>A0A379F6I1</accession>
<reference evidence="1 2" key="1">
    <citation type="submission" date="2018-06" db="EMBL/GenBank/DDBJ databases">
        <authorList>
            <consortium name="Pathogen Informatics"/>
            <person name="Doyle S."/>
        </authorList>
    </citation>
    <scope>NUCLEOTIDE SEQUENCE [LARGE SCALE GENOMIC DNA]</scope>
    <source>
        <strain evidence="1 2">NCTC10376</strain>
    </source>
</reference>
<protein>
    <submittedName>
        <fullName evidence="1">Uncharacterized protein</fullName>
    </submittedName>
</protein>